<feature type="modified residue" description="Phosphohistidine" evidence="12">
    <location>
        <position position="54"/>
    </location>
</feature>
<dbReference type="PANTHER" id="PTHR43395:SF10">
    <property type="entry name" value="CHEMOTAXIS PROTEIN CHEA"/>
    <property type="match status" value="1"/>
</dbReference>
<evidence type="ECO:0000256" key="12">
    <source>
        <dbReference type="PROSITE-ProRule" id="PRU00110"/>
    </source>
</evidence>
<dbReference type="OrthoDB" id="9803176at2"/>
<gene>
    <name evidence="17" type="ORF">CXZ10_09145</name>
</gene>
<dbReference type="CDD" id="cd16916">
    <property type="entry name" value="HATPase_CheA-like"/>
    <property type="match status" value="1"/>
</dbReference>
<name>A0A1I4T6H8_9HYPH</name>
<dbReference type="Gene3D" id="1.10.287.560">
    <property type="entry name" value="Histidine kinase CheA-like, homodimeric domain"/>
    <property type="match status" value="1"/>
</dbReference>
<dbReference type="InterPro" id="IPR036097">
    <property type="entry name" value="HisK_dim/P_sf"/>
</dbReference>
<keyword evidence="7" id="KW-0547">Nucleotide-binding</keyword>
<protein>
    <recommendedName>
        <fullName evidence="3">Chemotaxis protein CheA</fullName>
        <ecNumber evidence="2">2.7.13.3</ecNumber>
    </recommendedName>
</protein>
<evidence type="ECO:0000259" key="14">
    <source>
        <dbReference type="PROSITE" id="PS50109"/>
    </source>
</evidence>
<dbReference type="Proteomes" id="UP000233491">
    <property type="component" value="Unassembled WGS sequence"/>
</dbReference>
<evidence type="ECO:0000256" key="13">
    <source>
        <dbReference type="SAM" id="MobiDB-lite"/>
    </source>
</evidence>
<dbReference type="SUPFAM" id="SSF55874">
    <property type="entry name" value="ATPase domain of HSP90 chaperone/DNA topoisomerase II/histidine kinase"/>
    <property type="match status" value="1"/>
</dbReference>
<comment type="caution">
    <text evidence="17">The sequence shown here is derived from an EMBL/GenBank/DDBJ whole genome shotgun (WGS) entry which is preliminary data.</text>
</comment>
<dbReference type="GO" id="GO:0000155">
    <property type="term" value="F:phosphorelay sensor kinase activity"/>
    <property type="evidence" value="ECO:0007669"/>
    <property type="project" value="InterPro"/>
</dbReference>
<dbReference type="SMART" id="SM00387">
    <property type="entry name" value="HATPase_c"/>
    <property type="match status" value="1"/>
</dbReference>
<dbReference type="RefSeq" id="WP_101288836.1">
    <property type="nucleotide sequence ID" value="NZ_FOUQ01000005.1"/>
</dbReference>
<dbReference type="GO" id="GO:0006935">
    <property type="term" value="P:chemotaxis"/>
    <property type="evidence" value="ECO:0007669"/>
    <property type="project" value="UniProtKB-KW"/>
</dbReference>
<dbReference type="SUPFAM" id="SSF47226">
    <property type="entry name" value="Histidine-containing phosphotransfer domain, HPT domain"/>
    <property type="match status" value="1"/>
</dbReference>
<keyword evidence="4" id="KW-0145">Chemotaxis</keyword>
<dbReference type="EMBL" id="PJNW01000005">
    <property type="protein sequence ID" value="PKR89528.1"/>
    <property type="molecule type" value="Genomic_DNA"/>
</dbReference>
<dbReference type="PROSITE" id="PS50851">
    <property type="entry name" value="CHEW"/>
    <property type="match status" value="1"/>
</dbReference>
<evidence type="ECO:0000313" key="17">
    <source>
        <dbReference type="EMBL" id="PKR89528.1"/>
    </source>
</evidence>
<dbReference type="InterPro" id="IPR005467">
    <property type="entry name" value="His_kinase_dom"/>
</dbReference>
<feature type="domain" description="CheW-like" evidence="15">
    <location>
        <begin position="544"/>
        <end position="680"/>
    </location>
</feature>
<keyword evidence="5 12" id="KW-0597">Phosphoprotein</keyword>
<dbReference type="SMART" id="SM01231">
    <property type="entry name" value="H-kinase_dim"/>
    <property type="match status" value="1"/>
</dbReference>
<dbReference type="SMART" id="SM00073">
    <property type="entry name" value="HPT"/>
    <property type="match status" value="1"/>
</dbReference>
<dbReference type="CDD" id="cd00731">
    <property type="entry name" value="CheA_reg"/>
    <property type="match status" value="1"/>
</dbReference>
<keyword evidence="6" id="KW-0808">Transferase</keyword>
<accession>A0A1I4T6H8</accession>
<dbReference type="InterPro" id="IPR051315">
    <property type="entry name" value="Bact_Chemotaxis_CheA"/>
</dbReference>
<keyword evidence="9" id="KW-0067">ATP-binding</keyword>
<dbReference type="InterPro" id="IPR004105">
    <property type="entry name" value="CheA-like_dim"/>
</dbReference>
<evidence type="ECO:0000256" key="4">
    <source>
        <dbReference type="ARBA" id="ARBA00022500"/>
    </source>
</evidence>
<evidence type="ECO:0000256" key="11">
    <source>
        <dbReference type="ARBA" id="ARBA00035100"/>
    </source>
</evidence>
<reference evidence="17 18" key="1">
    <citation type="submission" date="2017-12" db="EMBL/GenBank/DDBJ databases">
        <title>Anaerobic carbon monoxide metabolism by Pleomorphomonas carboxyditropha sp. nov., a new mesophilic hydrogenogenic carboxidotroph.</title>
        <authorList>
            <person name="Esquivel-Elizondo S."/>
            <person name="Krajmalnik-Brown R."/>
        </authorList>
    </citation>
    <scope>NUCLEOTIDE SEQUENCE [LARGE SCALE GENOMIC DNA]</scope>
    <source>
        <strain evidence="17 18">R5-392</strain>
    </source>
</reference>
<dbReference type="GO" id="GO:0005524">
    <property type="term" value="F:ATP binding"/>
    <property type="evidence" value="ECO:0007669"/>
    <property type="project" value="UniProtKB-KW"/>
</dbReference>
<evidence type="ECO:0000256" key="8">
    <source>
        <dbReference type="ARBA" id="ARBA00022777"/>
    </source>
</evidence>
<evidence type="ECO:0000256" key="2">
    <source>
        <dbReference type="ARBA" id="ARBA00012438"/>
    </source>
</evidence>
<evidence type="ECO:0000256" key="1">
    <source>
        <dbReference type="ARBA" id="ARBA00000085"/>
    </source>
</evidence>
<dbReference type="InterPro" id="IPR037006">
    <property type="entry name" value="CheA-like_homodim_sf"/>
</dbReference>
<dbReference type="InterPro" id="IPR002545">
    <property type="entry name" value="CheW-lke_dom"/>
</dbReference>
<dbReference type="Gene3D" id="3.30.565.10">
    <property type="entry name" value="Histidine kinase-like ATPase, C-terminal domain"/>
    <property type="match status" value="1"/>
</dbReference>
<comment type="catalytic activity">
    <reaction evidence="1">
        <text>ATP + protein L-histidine = ADP + protein N-phospho-L-histidine.</text>
        <dbReference type="EC" id="2.7.13.3"/>
    </reaction>
</comment>
<dbReference type="Pfam" id="PF02895">
    <property type="entry name" value="H-kinase_dim"/>
    <property type="match status" value="1"/>
</dbReference>
<dbReference type="InterPro" id="IPR036641">
    <property type="entry name" value="HPT_dom_sf"/>
</dbReference>
<dbReference type="InterPro" id="IPR036890">
    <property type="entry name" value="HATPase_C_sf"/>
</dbReference>
<dbReference type="InterPro" id="IPR008207">
    <property type="entry name" value="Sig_transdc_His_kin_Hpt_dom"/>
</dbReference>
<dbReference type="FunFam" id="3.30.565.10:FF:000016">
    <property type="entry name" value="Chemotaxis protein CheA, putative"/>
    <property type="match status" value="1"/>
</dbReference>
<dbReference type="EC" id="2.7.13.3" evidence="2"/>
<evidence type="ECO:0000259" key="16">
    <source>
        <dbReference type="PROSITE" id="PS50894"/>
    </source>
</evidence>
<dbReference type="InterPro" id="IPR003594">
    <property type="entry name" value="HATPase_dom"/>
</dbReference>
<dbReference type="GO" id="GO:0005737">
    <property type="term" value="C:cytoplasm"/>
    <property type="evidence" value="ECO:0007669"/>
    <property type="project" value="InterPro"/>
</dbReference>
<evidence type="ECO:0000256" key="6">
    <source>
        <dbReference type="ARBA" id="ARBA00022679"/>
    </source>
</evidence>
<feature type="domain" description="HPt" evidence="16">
    <location>
        <begin position="7"/>
        <end position="111"/>
    </location>
</feature>
<dbReference type="PROSITE" id="PS50894">
    <property type="entry name" value="HPT"/>
    <property type="match status" value="1"/>
</dbReference>
<keyword evidence="8" id="KW-0418">Kinase</keyword>
<evidence type="ECO:0000313" key="18">
    <source>
        <dbReference type="Proteomes" id="UP000233491"/>
    </source>
</evidence>
<dbReference type="Pfam" id="PF02518">
    <property type="entry name" value="HATPase_c"/>
    <property type="match status" value="1"/>
</dbReference>
<keyword evidence="10" id="KW-0902">Two-component regulatory system</keyword>
<dbReference type="FunFam" id="2.30.30.40:FF:000048">
    <property type="entry name" value="Chemotaxis protein CheA, putative"/>
    <property type="match status" value="1"/>
</dbReference>
<evidence type="ECO:0000256" key="3">
    <source>
        <dbReference type="ARBA" id="ARBA00021495"/>
    </source>
</evidence>
<evidence type="ECO:0000256" key="9">
    <source>
        <dbReference type="ARBA" id="ARBA00022840"/>
    </source>
</evidence>
<dbReference type="Pfam" id="PF01627">
    <property type="entry name" value="Hpt"/>
    <property type="match status" value="1"/>
</dbReference>
<proteinExistence type="predicted"/>
<dbReference type="AlphaFoldDB" id="A0A1I4T6H8"/>
<comment type="function">
    <text evidence="11">Involved in the transmission of sensory signals from the chemoreceptors to the flagellar motors. CheA is autophosphorylated; it can transfer its phosphate group to either CheB or CheY.</text>
</comment>
<feature type="domain" description="Histidine kinase" evidence="14">
    <location>
        <begin position="340"/>
        <end position="542"/>
    </location>
</feature>
<organism evidence="17 18">
    <name type="scientific">Pleomorphomonas diazotrophica</name>
    <dbReference type="NCBI Taxonomy" id="1166257"/>
    <lineage>
        <taxon>Bacteria</taxon>
        <taxon>Pseudomonadati</taxon>
        <taxon>Pseudomonadota</taxon>
        <taxon>Alphaproteobacteria</taxon>
        <taxon>Hyphomicrobiales</taxon>
        <taxon>Pleomorphomonadaceae</taxon>
        <taxon>Pleomorphomonas</taxon>
    </lineage>
</organism>
<feature type="region of interest" description="Disordered" evidence="13">
    <location>
        <begin position="268"/>
        <end position="290"/>
    </location>
</feature>
<evidence type="ECO:0000256" key="10">
    <source>
        <dbReference type="ARBA" id="ARBA00023012"/>
    </source>
</evidence>
<dbReference type="SUPFAM" id="SSF47384">
    <property type="entry name" value="Homodimeric domain of signal transducing histidine kinase"/>
    <property type="match status" value="1"/>
</dbReference>
<dbReference type="Gene3D" id="1.20.120.160">
    <property type="entry name" value="HPT domain"/>
    <property type="match status" value="1"/>
</dbReference>
<dbReference type="Gene3D" id="2.30.30.40">
    <property type="entry name" value="SH3 Domains"/>
    <property type="match status" value="1"/>
</dbReference>
<evidence type="ECO:0000256" key="5">
    <source>
        <dbReference type="ARBA" id="ARBA00022553"/>
    </source>
</evidence>
<dbReference type="PROSITE" id="PS50109">
    <property type="entry name" value="HIS_KIN"/>
    <property type="match status" value="1"/>
</dbReference>
<dbReference type="PANTHER" id="PTHR43395">
    <property type="entry name" value="SENSOR HISTIDINE KINASE CHEA"/>
    <property type="match status" value="1"/>
</dbReference>
<dbReference type="InterPro" id="IPR004358">
    <property type="entry name" value="Sig_transdc_His_kin-like_C"/>
</dbReference>
<dbReference type="CDD" id="cd00088">
    <property type="entry name" value="HPT"/>
    <property type="match status" value="1"/>
</dbReference>
<dbReference type="PRINTS" id="PR00344">
    <property type="entry name" value="BCTRLSENSOR"/>
</dbReference>
<sequence length="696" mass="74356">MSTPTFGSDELAQFRRTFFEECTELLADLEERLGALVAFSSDVESLNAIFRAVHSVKAGAGAFGYTVLVGFAHRFEALLDRLRDGKAELDERTLAALVAAADVFSALVDLARQGEVPADDFGADVAEELGALLDGAAPTASVARPAEAAPEAAKPAEKSYRILFRPNAELFRHANEPLYLIREMKTLGELTVDCDLSRLPPFDAFNIDDSYLGWTMTLRAVCTPAAIAEVFEFVDDECVLTIEEIAAAVEPDEASPVVAVAATVATTVAPPSDPQPSGSKPSESKAAGKTGSISSIRVDLYRVDRLVNMVGELVIAQAMLAQQFTESHSHDDPTALQGFEHLAGLTRELQECVMAIRMQPVKSVFSRMPRLVRDVGHKTGKDVRLEMAGEQTEVDKTVVEELADPLTHMIRNAVDHGIEDAAERLAAGKPAEGVIRLSAQHAGSNILIHVEDDGAGLDRDRLFAKAVEKGIVPAGAKLTGEEIDELIFAPGFSTAAAVTDVSGRGVGMDVVRRNVQALGGRVQVMSTPGKGTRFTLVIPLTLAVLDGMVVAVGWEKYILPLTSIVESFRPGRGQIRVIPGGGEVVSIRGEFVRLIHLARVFGVTEAVADPCQGLVVLIELANGGKLGVVVDELIGQQQVVIKSLQDNYDPVPGISGATILGNGRVALIVDIEELTRLYDRNARIADALRQPIAANA</sequence>
<dbReference type="SMART" id="SM00260">
    <property type="entry name" value="CheW"/>
    <property type="match status" value="1"/>
</dbReference>
<evidence type="ECO:0000256" key="7">
    <source>
        <dbReference type="ARBA" id="ARBA00022741"/>
    </source>
</evidence>
<dbReference type="Pfam" id="PF01584">
    <property type="entry name" value="CheW"/>
    <property type="match status" value="1"/>
</dbReference>
<dbReference type="InterPro" id="IPR036061">
    <property type="entry name" value="CheW-like_dom_sf"/>
</dbReference>
<evidence type="ECO:0000259" key="15">
    <source>
        <dbReference type="PROSITE" id="PS50851"/>
    </source>
</evidence>
<keyword evidence="18" id="KW-1185">Reference proteome</keyword>
<dbReference type="SUPFAM" id="SSF50341">
    <property type="entry name" value="CheW-like"/>
    <property type="match status" value="1"/>
</dbReference>